<dbReference type="SMART" id="SM00679">
    <property type="entry name" value="CTNS"/>
    <property type="match status" value="2"/>
</dbReference>
<dbReference type="FunFam" id="3.40.720.10:FF:000032">
    <property type="entry name" value="Choline sulfatase"/>
    <property type="match status" value="1"/>
</dbReference>
<dbReference type="GO" id="GO:0005737">
    <property type="term" value="C:cytoplasm"/>
    <property type="evidence" value="ECO:0007669"/>
    <property type="project" value="TreeGrafter"/>
</dbReference>
<dbReference type="RefSeq" id="XP_060283330.1">
    <property type="nucleotide sequence ID" value="XM_060425211.1"/>
</dbReference>
<keyword evidence="3" id="KW-0813">Transport</keyword>
<organism evidence="15 16">
    <name type="scientific">Phialemonium atrogriseum</name>
    <dbReference type="NCBI Taxonomy" id="1093897"/>
    <lineage>
        <taxon>Eukaryota</taxon>
        <taxon>Fungi</taxon>
        <taxon>Dikarya</taxon>
        <taxon>Ascomycota</taxon>
        <taxon>Pezizomycotina</taxon>
        <taxon>Sordariomycetes</taxon>
        <taxon>Sordariomycetidae</taxon>
        <taxon>Cephalothecales</taxon>
        <taxon>Cephalothecaceae</taxon>
        <taxon>Phialemonium</taxon>
    </lineage>
</organism>
<dbReference type="PROSITE" id="PS00523">
    <property type="entry name" value="SULFATASE_1"/>
    <property type="match status" value="1"/>
</dbReference>
<dbReference type="PANTHER" id="PTHR45953">
    <property type="entry name" value="IDURONATE 2-SULFATASE"/>
    <property type="match status" value="1"/>
</dbReference>
<dbReference type="Gene3D" id="1.20.1280.290">
    <property type="match status" value="2"/>
</dbReference>
<keyword evidence="6" id="KW-0677">Repeat</keyword>
<feature type="compositionally biased region" description="Gly residues" evidence="11">
    <location>
        <begin position="285"/>
        <end position="295"/>
    </location>
</feature>
<name>A0AAJ0C098_9PEZI</name>
<evidence type="ECO:0000256" key="3">
    <source>
        <dbReference type="ARBA" id="ARBA00022448"/>
    </source>
</evidence>
<evidence type="ECO:0000256" key="8">
    <source>
        <dbReference type="ARBA" id="ARBA00022989"/>
    </source>
</evidence>
<feature type="transmembrane region" description="Helical" evidence="12">
    <location>
        <begin position="115"/>
        <end position="132"/>
    </location>
</feature>
<dbReference type="GO" id="GO:0046872">
    <property type="term" value="F:metal ion binding"/>
    <property type="evidence" value="ECO:0007669"/>
    <property type="project" value="UniProtKB-KW"/>
</dbReference>
<dbReference type="InterPro" id="IPR017850">
    <property type="entry name" value="Alkaline_phosphatase_core_sf"/>
</dbReference>
<dbReference type="Proteomes" id="UP001244011">
    <property type="component" value="Unassembled WGS sequence"/>
</dbReference>
<comment type="similarity">
    <text evidence="10">Belongs to the MPDU1 (TC 2.A.43.3) family.</text>
</comment>
<keyword evidence="7" id="KW-0378">Hydrolase</keyword>
<evidence type="ECO:0000313" key="15">
    <source>
        <dbReference type="EMBL" id="KAK1767117.1"/>
    </source>
</evidence>
<dbReference type="AlphaFoldDB" id="A0AAJ0C098"/>
<evidence type="ECO:0000256" key="9">
    <source>
        <dbReference type="ARBA" id="ARBA00023136"/>
    </source>
</evidence>
<evidence type="ECO:0000259" key="13">
    <source>
        <dbReference type="Pfam" id="PF00884"/>
    </source>
</evidence>
<evidence type="ECO:0000256" key="6">
    <source>
        <dbReference type="ARBA" id="ARBA00022737"/>
    </source>
</evidence>
<keyword evidence="16" id="KW-1185">Reference proteome</keyword>
<dbReference type="CDD" id="cd16032">
    <property type="entry name" value="choline-sulfatase"/>
    <property type="match status" value="1"/>
</dbReference>
<dbReference type="NCBIfam" id="TIGR03417">
    <property type="entry name" value="chol_sulfatase"/>
    <property type="match status" value="1"/>
</dbReference>
<comment type="similarity">
    <text evidence="2">Belongs to the sulfatase family.</text>
</comment>
<sequence length="838" mass="92572">MDAVRSALQPVTHNLPGPIRDLGVSIIGDACYKALILDIDPENTECIKLAISKGLGIGIIAASSVVKVPQIIKLVQSRSASGVSFLSYLLETSSYLISLAYNVRNGFPFSTFGETALILGQNVIITVLVLNYSGKASMAALLVAALAVSVVSLFSANILDMKTLSYFQAGAGALGVASKIPQIAAIWQEGGTGQLSAFAVFNYLAGSLSRIFTTLQEVDDKLILYGFIAGFALNAVIAAQMVYYWNAPTPKAKGKQKEEVVIESPSTSTTATPKSRGPTTRRAAGGNGVNGGAGHGQPKPKMPNILYIMADQLAAPLLKMYNTESQILTPNLDKLAAKSVQFDSAYCPSPLCAPSRMSMITGLLPLKIGAYDNASQISSDIPTYAHYLRLQGYHTVLAGKMHFVGDQLHGYETRLTSDIYPGDFGWAVNWEKPDTRLEWYHNASSILQAGVCVRSNQLDYDEEVMYRSTQFMYDHVREGPDSRPFCLTVSLTHPHDPYTIEQKYWDLYEGVDIDLPKVKIPKEDQDPHSKRLLQVCDLWDADFSDDQVKRARRAYYGAVSYVDDCIGKLLDTLKKCRLDEDTIVIFSGDHGDMLGERGLWYKMSYFEASVRVPLLVSYPQQFEPHRVSKNVSTLDILPTMCDLVGTKPFPGLPMDGTSLLPHLEGREGHDTVIAEYTGEGTISPLLMIRRGPWKYITCPTDGSQLFNLETDPLELHDLAKAVGKQSGKETTSLSVEDLKIKAVFEAFEAEANSRWDYEKITEQVLLSQRKRRLVWSALNQGRFISWDYNPQDDGREKYIRSHIPLDDLERRARFPAVDAIGRETGQTILVDQAGSHNQ</sequence>
<dbReference type="SUPFAM" id="SSF53649">
    <property type="entry name" value="Alkaline phosphatase-like"/>
    <property type="match status" value="1"/>
</dbReference>
<dbReference type="InterPro" id="IPR017785">
    <property type="entry name" value="Choline-sulfatase"/>
</dbReference>
<dbReference type="InterPro" id="IPR000917">
    <property type="entry name" value="Sulfatase_N"/>
</dbReference>
<evidence type="ECO:0000256" key="1">
    <source>
        <dbReference type="ARBA" id="ARBA00004141"/>
    </source>
</evidence>
<keyword evidence="9 12" id="KW-0472">Membrane</keyword>
<feature type="domain" description="Choline sulfatase enzyme C-terminal" evidence="14">
    <location>
        <begin position="762"/>
        <end position="814"/>
    </location>
</feature>
<evidence type="ECO:0000256" key="12">
    <source>
        <dbReference type="SAM" id="Phobius"/>
    </source>
</evidence>
<dbReference type="InterPro" id="IPR006603">
    <property type="entry name" value="PQ-loop_rpt"/>
</dbReference>
<dbReference type="GO" id="GO:0008484">
    <property type="term" value="F:sulfuric ester hydrolase activity"/>
    <property type="evidence" value="ECO:0007669"/>
    <property type="project" value="TreeGrafter"/>
</dbReference>
<dbReference type="Gene3D" id="3.40.720.10">
    <property type="entry name" value="Alkaline Phosphatase, subunit A"/>
    <property type="match status" value="1"/>
</dbReference>
<feature type="domain" description="Sulfatase N-terminal" evidence="13">
    <location>
        <begin position="303"/>
        <end position="645"/>
    </location>
</feature>
<feature type="transmembrane region" description="Helical" evidence="12">
    <location>
        <begin position="222"/>
        <end position="245"/>
    </location>
</feature>
<protein>
    <submittedName>
        <fullName evidence="15">Choline-sulfatase</fullName>
    </submittedName>
</protein>
<proteinExistence type="inferred from homology"/>
<dbReference type="GeneID" id="85308398"/>
<dbReference type="InterPro" id="IPR025863">
    <property type="entry name" value="Choline_sulf_C_dom"/>
</dbReference>
<comment type="caution">
    <text evidence="15">The sequence shown here is derived from an EMBL/GenBank/DDBJ whole genome shotgun (WGS) entry which is preliminary data.</text>
</comment>
<evidence type="ECO:0000256" key="11">
    <source>
        <dbReference type="SAM" id="MobiDB-lite"/>
    </source>
</evidence>
<comment type="subcellular location">
    <subcellularLocation>
        <location evidence="1">Membrane</location>
        <topology evidence="1">Multi-pass membrane protein</topology>
    </subcellularLocation>
</comment>
<dbReference type="Pfam" id="PF04193">
    <property type="entry name" value="PQ-loop"/>
    <property type="match status" value="2"/>
</dbReference>
<evidence type="ECO:0000256" key="7">
    <source>
        <dbReference type="ARBA" id="ARBA00022801"/>
    </source>
</evidence>
<evidence type="ECO:0000259" key="14">
    <source>
        <dbReference type="Pfam" id="PF12411"/>
    </source>
</evidence>
<feature type="transmembrane region" description="Helical" evidence="12">
    <location>
        <begin position="139"/>
        <end position="159"/>
    </location>
</feature>
<dbReference type="FunFam" id="1.20.1280.290:FF:000006">
    <property type="entry name" value="mannose-P-dolichol utilization defect 1 protein"/>
    <property type="match status" value="1"/>
</dbReference>
<dbReference type="InterPro" id="IPR024607">
    <property type="entry name" value="Sulfatase_CS"/>
</dbReference>
<evidence type="ECO:0000256" key="5">
    <source>
        <dbReference type="ARBA" id="ARBA00022723"/>
    </source>
</evidence>
<dbReference type="GO" id="GO:0016020">
    <property type="term" value="C:membrane"/>
    <property type="evidence" value="ECO:0007669"/>
    <property type="project" value="UniProtKB-SubCell"/>
</dbReference>
<keyword evidence="5" id="KW-0479">Metal-binding</keyword>
<dbReference type="EMBL" id="MU839009">
    <property type="protein sequence ID" value="KAK1767117.1"/>
    <property type="molecule type" value="Genomic_DNA"/>
</dbReference>
<accession>A0AAJ0C098</accession>
<dbReference type="PROSITE" id="PS00149">
    <property type="entry name" value="SULFATASE_2"/>
    <property type="match status" value="1"/>
</dbReference>
<feature type="compositionally biased region" description="Low complexity" evidence="11">
    <location>
        <begin position="264"/>
        <end position="275"/>
    </location>
</feature>
<evidence type="ECO:0000256" key="10">
    <source>
        <dbReference type="ARBA" id="ARBA00038475"/>
    </source>
</evidence>
<keyword evidence="8 12" id="KW-1133">Transmembrane helix</keyword>
<keyword evidence="4 12" id="KW-0812">Transmembrane</keyword>
<evidence type="ECO:0000313" key="16">
    <source>
        <dbReference type="Proteomes" id="UP001244011"/>
    </source>
</evidence>
<dbReference type="Pfam" id="PF00884">
    <property type="entry name" value="Sulfatase"/>
    <property type="match status" value="1"/>
</dbReference>
<dbReference type="PANTHER" id="PTHR45953:SF1">
    <property type="entry name" value="IDURONATE 2-SULFATASE"/>
    <property type="match status" value="1"/>
</dbReference>
<evidence type="ECO:0000256" key="2">
    <source>
        <dbReference type="ARBA" id="ARBA00008779"/>
    </source>
</evidence>
<reference evidence="15" key="1">
    <citation type="submission" date="2023-06" db="EMBL/GenBank/DDBJ databases">
        <title>Genome-scale phylogeny and comparative genomics of the fungal order Sordariales.</title>
        <authorList>
            <consortium name="Lawrence Berkeley National Laboratory"/>
            <person name="Hensen N."/>
            <person name="Bonometti L."/>
            <person name="Westerberg I."/>
            <person name="Brannstrom I.O."/>
            <person name="Guillou S."/>
            <person name="Cros-Aarteil S."/>
            <person name="Calhoun S."/>
            <person name="Haridas S."/>
            <person name="Kuo A."/>
            <person name="Mondo S."/>
            <person name="Pangilinan J."/>
            <person name="Riley R."/>
            <person name="Labutti K."/>
            <person name="Andreopoulos B."/>
            <person name="Lipzen A."/>
            <person name="Chen C."/>
            <person name="Yanf M."/>
            <person name="Daum C."/>
            <person name="Ng V."/>
            <person name="Clum A."/>
            <person name="Steindorff A."/>
            <person name="Ohm R."/>
            <person name="Martin F."/>
            <person name="Silar P."/>
            <person name="Natvig D."/>
            <person name="Lalanne C."/>
            <person name="Gautier V."/>
            <person name="Ament-Velasquez S.L."/>
            <person name="Kruys A."/>
            <person name="Hutchinson M.I."/>
            <person name="Powell A.J."/>
            <person name="Barry K."/>
            <person name="Miller A.N."/>
            <person name="Grigoriev I.V."/>
            <person name="Debuchy R."/>
            <person name="Gladieux P."/>
            <person name="Thoren M.H."/>
            <person name="Johannesson H."/>
        </authorList>
    </citation>
    <scope>NUCLEOTIDE SEQUENCE</scope>
    <source>
        <strain evidence="15">8032-3</strain>
    </source>
</reference>
<gene>
    <name evidence="15" type="ORF">QBC33DRAFT_472555</name>
</gene>
<evidence type="ECO:0000256" key="4">
    <source>
        <dbReference type="ARBA" id="ARBA00022692"/>
    </source>
</evidence>
<feature type="region of interest" description="Disordered" evidence="11">
    <location>
        <begin position="256"/>
        <end position="298"/>
    </location>
</feature>
<dbReference type="Pfam" id="PF12411">
    <property type="entry name" value="Choline_sulf_C"/>
    <property type="match status" value="1"/>
</dbReference>